<sequence>MSTDDNLLTTAIVPTNKLREALNLKKAKANSVGNGTPELVACAALDVAIEGTIDSSMRKYLLTRDFAKLQGSLPGAISLYEGMPVVYKGHNLTDLKVTNGSQGIVVRINTKLCSFGYRYATSVLVYFENSPAQLLGLPRGWINIEPARWTVTVSDYHSSNTKGKNNPRFRFKHLQIPLQPAFAVTGHSAQGKTLPRVMFNLTEGGHAAYVAASRATSRHGLFIAHGVTLAHLNKQLDPDLLFEVRRLDALCHNTLIKHGFRKGDLLSVPDPETEAGRNHYPLVLFVNPQKRKRQPTDCATPSTPVKRVLSSERMFPTPTTDTSSPSRTPRKPKSGSNTPRVKAIMSKIKPRTITSVLVPPIKRTDAGKLMCQLKSDSECGTSSVNLDISFSFTVRPVLSDATENASHVFDSPGCLDRLHTVTTQQWIDTTMIRYISNASCLSGSCRSAQLSLVTRPVIVILNLDGSSRIHTEVLENIYIDIAGEPVLFKLAAIILNGSNHFTCNLVEDGVLWHYDGAQQSGSSLRRSTPSITMCISNITRGHRNIDMAVYRSHDPLAA</sequence>
<dbReference type="OrthoDB" id="432234at2759"/>
<feature type="compositionally biased region" description="Low complexity" evidence="1">
    <location>
        <begin position="316"/>
        <end position="327"/>
    </location>
</feature>
<evidence type="ECO:0000313" key="3">
    <source>
        <dbReference type="Proteomes" id="UP000054279"/>
    </source>
</evidence>
<evidence type="ECO:0000313" key="2">
    <source>
        <dbReference type="EMBL" id="KIJ27160.1"/>
    </source>
</evidence>
<organism evidence="2 3">
    <name type="scientific">Sphaerobolus stellatus (strain SS14)</name>
    <dbReference type="NCBI Taxonomy" id="990650"/>
    <lineage>
        <taxon>Eukaryota</taxon>
        <taxon>Fungi</taxon>
        <taxon>Dikarya</taxon>
        <taxon>Basidiomycota</taxon>
        <taxon>Agaricomycotina</taxon>
        <taxon>Agaricomycetes</taxon>
        <taxon>Phallomycetidae</taxon>
        <taxon>Geastrales</taxon>
        <taxon>Sphaerobolaceae</taxon>
        <taxon>Sphaerobolus</taxon>
    </lineage>
</organism>
<proteinExistence type="predicted"/>
<dbReference type="EMBL" id="KN837345">
    <property type="protein sequence ID" value="KIJ27160.1"/>
    <property type="molecule type" value="Genomic_DNA"/>
</dbReference>
<name>A0A0C9UP99_SPHS4</name>
<gene>
    <name evidence="2" type="ORF">M422DRAFT_271714</name>
</gene>
<evidence type="ECO:0008006" key="4">
    <source>
        <dbReference type="Google" id="ProtNLM"/>
    </source>
</evidence>
<dbReference type="AlphaFoldDB" id="A0A0C9UP99"/>
<dbReference type="Proteomes" id="UP000054279">
    <property type="component" value="Unassembled WGS sequence"/>
</dbReference>
<protein>
    <recommendedName>
        <fullName evidence="4">ATP-dependent DNA helicase</fullName>
    </recommendedName>
</protein>
<feature type="region of interest" description="Disordered" evidence="1">
    <location>
        <begin position="291"/>
        <end position="341"/>
    </location>
</feature>
<dbReference type="CDD" id="cd18809">
    <property type="entry name" value="SF1_C_RecD"/>
    <property type="match status" value="1"/>
</dbReference>
<dbReference type="HOGENOM" id="CLU_488487_0_0_1"/>
<keyword evidence="3" id="KW-1185">Reference proteome</keyword>
<evidence type="ECO:0000256" key="1">
    <source>
        <dbReference type="SAM" id="MobiDB-lite"/>
    </source>
</evidence>
<dbReference type="SUPFAM" id="SSF52540">
    <property type="entry name" value="P-loop containing nucleoside triphosphate hydrolases"/>
    <property type="match status" value="1"/>
</dbReference>
<accession>A0A0C9UP99</accession>
<reference evidence="2 3" key="1">
    <citation type="submission" date="2014-06" db="EMBL/GenBank/DDBJ databases">
        <title>Evolutionary Origins and Diversification of the Mycorrhizal Mutualists.</title>
        <authorList>
            <consortium name="DOE Joint Genome Institute"/>
            <consortium name="Mycorrhizal Genomics Consortium"/>
            <person name="Kohler A."/>
            <person name="Kuo A."/>
            <person name="Nagy L.G."/>
            <person name="Floudas D."/>
            <person name="Copeland A."/>
            <person name="Barry K.W."/>
            <person name="Cichocki N."/>
            <person name="Veneault-Fourrey C."/>
            <person name="LaButti K."/>
            <person name="Lindquist E.A."/>
            <person name="Lipzen A."/>
            <person name="Lundell T."/>
            <person name="Morin E."/>
            <person name="Murat C."/>
            <person name="Riley R."/>
            <person name="Ohm R."/>
            <person name="Sun H."/>
            <person name="Tunlid A."/>
            <person name="Henrissat B."/>
            <person name="Grigoriev I.V."/>
            <person name="Hibbett D.S."/>
            <person name="Martin F."/>
        </authorList>
    </citation>
    <scope>NUCLEOTIDE SEQUENCE [LARGE SCALE GENOMIC DNA]</scope>
    <source>
        <strain evidence="2 3">SS14</strain>
    </source>
</reference>
<dbReference type="InterPro" id="IPR027417">
    <property type="entry name" value="P-loop_NTPase"/>
</dbReference>